<dbReference type="SMART" id="SM00166">
    <property type="entry name" value="UBX"/>
    <property type="match status" value="1"/>
</dbReference>
<dbReference type="InterPro" id="IPR001012">
    <property type="entry name" value="UBX_dom"/>
</dbReference>
<dbReference type="Gene3D" id="3.10.20.90">
    <property type="entry name" value="Phosphatidylinositol 3-kinase Catalytic Subunit, Chain A, domain 1"/>
    <property type="match status" value="1"/>
</dbReference>
<dbReference type="PANTHER" id="PTHR23153:SF38">
    <property type="entry name" value="UBX DOMAIN-CONTAINING PROTEIN 6"/>
    <property type="match status" value="1"/>
</dbReference>
<dbReference type="SUPFAM" id="SSF54236">
    <property type="entry name" value="Ubiquitin-like"/>
    <property type="match status" value="1"/>
</dbReference>
<accession>A0A6A7FXP5</accession>
<dbReference type="PANTHER" id="PTHR23153">
    <property type="entry name" value="UBX-RELATED"/>
    <property type="match status" value="1"/>
</dbReference>
<dbReference type="PROSITE" id="PS50033">
    <property type="entry name" value="UBX"/>
    <property type="match status" value="1"/>
</dbReference>
<sequence>MEQHVMFSCPSLGLDIGKYDTIKTGIRELLYSQLGEDKGVAACLIIHTCNKGIEKVSVCVDTLCKYVENIVRNAEEEKYRKIRQSNKAYQERVCCVEGALLFLEAAGFVEQELPFNDGTDKFWVFPTDGDVERLEGLSASLRCAEPLRPTLERSAVVLLPRQAAKVPQLPPEFYNISKEEMQREKQLRSEVVEQSIVLRTKAMRERQSQKDLRKYRFTLLRIRFPDGLTLQGTFRVAEKLSAVMQFVREYLVNDWRPFFLCPSAGKRFTSEDEDQGLSEHLLVPSAMLNFAWDLDVTDPGLDDSVMLAPHAYELISQDQLQDH</sequence>
<dbReference type="CDD" id="cd16119">
    <property type="entry name" value="UBX_UBXN6"/>
    <property type="match status" value="1"/>
</dbReference>
<organism evidence="2">
    <name type="scientific">Hirondellea gigas</name>
    <dbReference type="NCBI Taxonomy" id="1518452"/>
    <lineage>
        <taxon>Eukaryota</taxon>
        <taxon>Metazoa</taxon>
        <taxon>Ecdysozoa</taxon>
        <taxon>Arthropoda</taxon>
        <taxon>Crustacea</taxon>
        <taxon>Multicrustacea</taxon>
        <taxon>Malacostraca</taxon>
        <taxon>Eumalacostraca</taxon>
        <taxon>Peracarida</taxon>
        <taxon>Amphipoda</taxon>
        <taxon>Amphilochidea</taxon>
        <taxon>Lysianassida</taxon>
        <taxon>Lysianassidira</taxon>
        <taxon>Lysianassoidea</taxon>
        <taxon>Lysianassidae</taxon>
        <taxon>Hirondellea</taxon>
    </lineage>
</organism>
<reference evidence="2" key="1">
    <citation type="submission" date="2017-11" db="EMBL/GenBank/DDBJ databases">
        <title>The sensing device of the deep-sea amphipod.</title>
        <authorList>
            <person name="Kobayashi H."/>
            <person name="Nagahama T."/>
            <person name="Arai W."/>
            <person name="Sasagawa Y."/>
            <person name="Umeda M."/>
            <person name="Hayashi T."/>
            <person name="Nikaido I."/>
            <person name="Watanabe H."/>
            <person name="Oguri K."/>
            <person name="Kitazato H."/>
            <person name="Fujioka K."/>
            <person name="Kido Y."/>
            <person name="Takami H."/>
        </authorList>
    </citation>
    <scope>NUCLEOTIDE SEQUENCE</scope>
    <source>
        <tissue evidence="2">Whole body</tissue>
    </source>
</reference>
<dbReference type="Pfam" id="PF00789">
    <property type="entry name" value="UBX"/>
    <property type="match status" value="1"/>
</dbReference>
<dbReference type="AlphaFoldDB" id="A0A6A7FXP5"/>
<feature type="domain" description="UBX" evidence="1">
    <location>
        <begin position="213"/>
        <end position="290"/>
    </location>
</feature>
<dbReference type="SMART" id="SM00580">
    <property type="entry name" value="PUG"/>
    <property type="match status" value="1"/>
</dbReference>
<dbReference type="Pfam" id="PF09409">
    <property type="entry name" value="PUB"/>
    <property type="match status" value="1"/>
</dbReference>
<dbReference type="InterPro" id="IPR018997">
    <property type="entry name" value="PUB_domain"/>
</dbReference>
<dbReference type="GO" id="GO:0005737">
    <property type="term" value="C:cytoplasm"/>
    <property type="evidence" value="ECO:0007669"/>
    <property type="project" value="TreeGrafter"/>
</dbReference>
<protein>
    <submittedName>
        <fullName evidence="2">UBX domain-containing protein 6-like</fullName>
    </submittedName>
</protein>
<dbReference type="EMBL" id="IACT01004112">
    <property type="protein sequence ID" value="LAC23321.1"/>
    <property type="molecule type" value="mRNA"/>
</dbReference>
<name>A0A6A7FXP5_9CRUS</name>
<evidence type="ECO:0000313" key="2">
    <source>
        <dbReference type="EMBL" id="LAC23321.1"/>
    </source>
</evidence>
<dbReference type="InterPro" id="IPR042774">
    <property type="entry name" value="UBXN6_PUB"/>
</dbReference>
<evidence type="ECO:0000259" key="1">
    <source>
        <dbReference type="PROSITE" id="PS50033"/>
    </source>
</evidence>
<dbReference type="Gene3D" id="1.20.58.2190">
    <property type="match status" value="1"/>
</dbReference>
<dbReference type="CDD" id="cd10460">
    <property type="entry name" value="PUB_UBXD1"/>
    <property type="match status" value="1"/>
</dbReference>
<dbReference type="InterPro" id="IPR036339">
    <property type="entry name" value="PUB-like_dom_sf"/>
</dbReference>
<proteinExistence type="evidence at transcript level"/>
<dbReference type="SUPFAM" id="SSF143503">
    <property type="entry name" value="PUG domain-like"/>
    <property type="match status" value="1"/>
</dbReference>
<dbReference type="InterPro" id="IPR029071">
    <property type="entry name" value="Ubiquitin-like_domsf"/>
</dbReference>